<dbReference type="InterPro" id="IPR020422">
    <property type="entry name" value="TYR_PHOSPHATASE_DUAL_dom"/>
</dbReference>
<feature type="region of interest" description="Disordered" evidence="5">
    <location>
        <begin position="259"/>
        <end position="282"/>
    </location>
</feature>
<feature type="compositionally biased region" description="Low complexity" evidence="5">
    <location>
        <begin position="192"/>
        <end position="212"/>
    </location>
</feature>
<dbReference type="EC" id="3.1.3.48" evidence="2"/>
<evidence type="ECO:0000256" key="4">
    <source>
        <dbReference type="ARBA" id="ARBA00022912"/>
    </source>
</evidence>
<dbReference type="AlphaFoldDB" id="A0A4T0FFX1"/>
<keyword evidence="3" id="KW-0378">Hydrolase</keyword>
<feature type="compositionally biased region" description="Basic and acidic residues" evidence="5">
    <location>
        <begin position="266"/>
        <end position="275"/>
    </location>
</feature>
<protein>
    <recommendedName>
        <fullName evidence="2">protein-tyrosine-phosphatase</fullName>
        <ecNumber evidence="2">3.1.3.48</ecNumber>
    </recommendedName>
</protein>
<evidence type="ECO:0000256" key="1">
    <source>
        <dbReference type="ARBA" id="ARBA00008601"/>
    </source>
</evidence>
<evidence type="ECO:0000259" key="6">
    <source>
        <dbReference type="PROSITE" id="PS50054"/>
    </source>
</evidence>
<feature type="region of interest" description="Disordered" evidence="5">
    <location>
        <begin position="188"/>
        <end position="247"/>
    </location>
</feature>
<dbReference type="PANTHER" id="PTHR10159:SF530">
    <property type="entry name" value="DUAL SPECIFICITY PROTEIN PHOSPHATASE DDB_G0271350-RELATED"/>
    <property type="match status" value="1"/>
</dbReference>
<dbReference type="PANTHER" id="PTHR10159">
    <property type="entry name" value="DUAL SPECIFICITY PROTEIN PHOSPHATASE"/>
    <property type="match status" value="1"/>
</dbReference>
<dbReference type="InterPro" id="IPR000387">
    <property type="entry name" value="Tyr_Pase_dom"/>
</dbReference>
<dbReference type="PROSITE" id="PS50054">
    <property type="entry name" value="TYR_PHOSPHATASE_DUAL"/>
    <property type="match status" value="1"/>
</dbReference>
<dbReference type="GO" id="GO:0043409">
    <property type="term" value="P:negative regulation of MAPK cascade"/>
    <property type="evidence" value="ECO:0007669"/>
    <property type="project" value="TreeGrafter"/>
</dbReference>
<feature type="region of interest" description="Disordered" evidence="5">
    <location>
        <begin position="316"/>
        <end position="388"/>
    </location>
</feature>
<comment type="similarity">
    <text evidence="1">Belongs to the protein-tyrosine phosphatase family. Non-receptor class dual specificity subfamily.</text>
</comment>
<proteinExistence type="inferred from homology"/>
<comment type="caution">
    <text evidence="8">The sequence shown here is derived from an EMBL/GenBank/DDBJ whole genome shotgun (WGS) entry which is preliminary data.</text>
</comment>
<gene>
    <name evidence="8" type="ORF">E3P99_03507</name>
</gene>
<evidence type="ECO:0000259" key="7">
    <source>
        <dbReference type="PROSITE" id="PS50056"/>
    </source>
</evidence>
<keyword evidence="4" id="KW-0904">Protein phosphatase</keyword>
<feature type="domain" description="Tyrosine specific protein phosphatases" evidence="7">
    <location>
        <begin position="103"/>
        <end position="161"/>
    </location>
</feature>
<evidence type="ECO:0000313" key="8">
    <source>
        <dbReference type="EMBL" id="TIA86928.1"/>
    </source>
</evidence>
<evidence type="ECO:0000256" key="5">
    <source>
        <dbReference type="SAM" id="MobiDB-lite"/>
    </source>
</evidence>
<evidence type="ECO:0000256" key="3">
    <source>
        <dbReference type="ARBA" id="ARBA00022801"/>
    </source>
</evidence>
<dbReference type="PROSITE" id="PS50056">
    <property type="entry name" value="TYR_PHOSPHATASE_2"/>
    <property type="match status" value="1"/>
</dbReference>
<dbReference type="OrthoDB" id="273181at2759"/>
<feature type="compositionally biased region" description="Low complexity" evidence="5">
    <location>
        <begin position="358"/>
        <end position="371"/>
    </location>
</feature>
<dbReference type="GO" id="GO:0005737">
    <property type="term" value="C:cytoplasm"/>
    <property type="evidence" value="ECO:0007669"/>
    <property type="project" value="TreeGrafter"/>
</dbReference>
<dbReference type="SUPFAM" id="SSF52799">
    <property type="entry name" value="(Phosphotyrosine protein) phosphatases II"/>
    <property type="match status" value="1"/>
</dbReference>
<dbReference type="InterPro" id="IPR000340">
    <property type="entry name" value="Dual-sp_phosphatase_cat-dom"/>
</dbReference>
<dbReference type="Gene3D" id="3.90.190.10">
    <property type="entry name" value="Protein tyrosine phosphatase superfamily"/>
    <property type="match status" value="1"/>
</dbReference>
<dbReference type="EMBL" id="SPNW01000071">
    <property type="protein sequence ID" value="TIA86928.1"/>
    <property type="molecule type" value="Genomic_DNA"/>
</dbReference>
<dbReference type="GO" id="GO:0004725">
    <property type="term" value="F:protein tyrosine phosphatase activity"/>
    <property type="evidence" value="ECO:0007669"/>
    <property type="project" value="UniProtKB-EC"/>
</dbReference>
<feature type="compositionally biased region" description="Basic and acidic residues" evidence="5">
    <location>
        <begin position="316"/>
        <end position="344"/>
    </location>
</feature>
<organism evidence="8 9">
    <name type="scientific">Wallemia hederae</name>
    <dbReference type="NCBI Taxonomy" id="1540922"/>
    <lineage>
        <taxon>Eukaryota</taxon>
        <taxon>Fungi</taxon>
        <taxon>Dikarya</taxon>
        <taxon>Basidiomycota</taxon>
        <taxon>Wallemiomycotina</taxon>
        <taxon>Wallemiomycetes</taxon>
        <taxon>Wallemiales</taxon>
        <taxon>Wallemiaceae</taxon>
        <taxon>Wallemia</taxon>
    </lineage>
</organism>
<sequence length="388" mass="43224">MSKRLKPQLKKLETSNSGVDRLDIKSAPSIQSIQTFDPTVLISNCIVIGPEPATTADVDYLRRMGVQQILNTATECDDGLHLSKQFKYLKLDMIDNPAAINVQHYLNKGSDFIDDAKLHSRPVYVHCKAGKSRSVAIVIAHLIKANRWDINRAYDYVKQRRESASPNIGFIAELMLFQKELNILDYSDDQDTSTGNNGSSSNSQQDSKVKSSFDGLASCRTPSSRPLSAGPGVLTKAKQAKPSLEHRLEDDIKSRLHLQETLGNHSEVEKKDRSGRYIHPKRAPLDNRLQPLRRVSKAGLESATLDFLKQFDYEKDTPAKESIQEQPESKSRERSVERVAEKEVQSGVEDAEDTAKGTANDTTNDTTNNSTDTDKPPVPTITTTTTNW</sequence>
<evidence type="ECO:0000256" key="2">
    <source>
        <dbReference type="ARBA" id="ARBA00013064"/>
    </source>
</evidence>
<evidence type="ECO:0000313" key="9">
    <source>
        <dbReference type="Proteomes" id="UP000310189"/>
    </source>
</evidence>
<dbReference type="SMART" id="SM00195">
    <property type="entry name" value="DSPc"/>
    <property type="match status" value="1"/>
</dbReference>
<feature type="domain" description="Tyrosine-protein phosphatase" evidence="6">
    <location>
        <begin position="37"/>
        <end position="183"/>
    </location>
</feature>
<dbReference type="InterPro" id="IPR029021">
    <property type="entry name" value="Prot-tyrosine_phosphatase-like"/>
</dbReference>
<reference evidence="8 9" key="1">
    <citation type="submission" date="2019-03" db="EMBL/GenBank/DDBJ databases">
        <title>Sequencing 23 genomes of Wallemia ichthyophaga.</title>
        <authorList>
            <person name="Gostincar C."/>
        </authorList>
    </citation>
    <scope>NUCLEOTIDE SEQUENCE [LARGE SCALE GENOMIC DNA]</scope>
    <source>
        <strain evidence="8 9">EXF-5753</strain>
    </source>
</reference>
<dbReference type="Pfam" id="PF00782">
    <property type="entry name" value="DSPc"/>
    <property type="match status" value="1"/>
</dbReference>
<keyword evidence="9" id="KW-1185">Reference proteome</keyword>
<name>A0A4T0FFX1_9BASI</name>
<accession>A0A4T0FFX1</accession>
<dbReference type="Proteomes" id="UP000310189">
    <property type="component" value="Unassembled WGS sequence"/>
</dbReference>
<dbReference type="CDD" id="cd14498">
    <property type="entry name" value="DSP"/>
    <property type="match status" value="1"/>
</dbReference>